<evidence type="ECO:0000313" key="1">
    <source>
        <dbReference type="EMBL" id="AWB08048.1"/>
    </source>
</evidence>
<sequence>MALIKSVPTSFGVDAAYWNILSIENNRPQRSAQVLLAGYLDDGARRADRRPLAVLAVTLAGPDYPGTAGGIAYADVYERIKQQAGSGGEPAVTLAGAVDG</sequence>
<dbReference type="OrthoDB" id="9909812at2"/>
<protein>
    <submittedName>
        <fullName evidence="1">Uncharacterized protein</fullName>
    </submittedName>
</protein>
<accession>A0A2R4VUC9</accession>
<organism evidence="1 2">
    <name type="scientific">Azospirillum humicireducens</name>
    <dbReference type="NCBI Taxonomy" id="1226968"/>
    <lineage>
        <taxon>Bacteria</taxon>
        <taxon>Pseudomonadati</taxon>
        <taxon>Pseudomonadota</taxon>
        <taxon>Alphaproteobacteria</taxon>
        <taxon>Rhodospirillales</taxon>
        <taxon>Azospirillaceae</taxon>
        <taxon>Azospirillum</taxon>
    </lineage>
</organism>
<keyword evidence="1" id="KW-0614">Plasmid</keyword>
<name>A0A2R4VUC9_9PROT</name>
<geneLocation type="plasmid" evidence="1 2">
    <name>pYZ4</name>
</geneLocation>
<gene>
    <name evidence="1" type="ORF">A6A40_23665</name>
</gene>
<reference evidence="1 2" key="1">
    <citation type="submission" date="2018-04" db="EMBL/GenBank/DDBJ databases">
        <title>Complete genome sequence of the nitrogen-fixing bacterium Azospirillum humicireducens type strain SgZ-5.</title>
        <authorList>
            <person name="Yu Z."/>
        </authorList>
    </citation>
    <scope>NUCLEOTIDE SEQUENCE [LARGE SCALE GENOMIC DNA]</scope>
    <source>
        <strain evidence="1 2">SgZ-5</strain>
        <plasmid evidence="1 2">pYZ4</plasmid>
    </source>
</reference>
<dbReference type="AlphaFoldDB" id="A0A2R4VUC9"/>
<dbReference type="KEGG" id="ahu:A6A40_23665"/>
<evidence type="ECO:0000313" key="2">
    <source>
        <dbReference type="Proteomes" id="UP000077405"/>
    </source>
</evidence>
<dbReference type="RefSeq" id="WP_108548323.1">
    <property type="nucleotide sequence ID" value="NZ_CP028905.1"/>
</dbReference>
<keyword evidence="2" id="KW-1185">Reference proteome</keyword>
<dbReference type="EMBL" id="CP028905">
    <property type="protein sequence ID" value="AWB08048.1"/>
    <property type="molecule type" value="Genomic_DNA"/>
</dbReference>
<dbReference type="Proteomes" id="UP000077405">
    <property type="component" value="Plasmid pYZ4"/>
</dbReference>
<proteinExistence type="predicted"/>